<accession>A0ABN9VJU8</accession>
<feature type="region of interest" description="Disordered" evidence="2">
    <location>
        <begin position="204"/>
        <end position="253"/>
    </location>
</feature>
<feature type="compositionally biased region" description="Low complexity" evidence="2">
    <location>
        <begin position="204"/>
        <end position="223"/>
    </location>
</feature>
<protein>
    <recommendedName>
        <fullName evidence="3">Z-binding domain-containing protein</fullName>
    </recommendedName>
</protein>
<dbReference type="Proteomes" id="UP001189429">
    <property type="component" value="Unassembled WGS sequence"/>
</dbReference>
<keyword evidence="1" id="KW-0694">RNA-binding</keyword>
<feature type="region of interest" description="Disordered" evidence="2">
    <location>
        <begin position="289"/>
        <end position="350"/>
    </location>
</feature>
<name>A0ABN9VJU8_9DINO</name>
<organism evidence="4 5">
    <name type="scientific">Prorocentrum cordatum</name>
    <dbReference type="NCBI Taxonomy" id="2364126"/>
    <lineage>
        <taxon>Eukaryota</taxon>
        <taxon>Sar</taxon>
        <taxon>Alveolata</taxon>
        <taxon>Dinophyceae</taxon>
        <taxon>Prorocentrales</taxon>
        <taxon>Prorocentraceae</taxon>
        <taxon>Prorocentrum</taxon>
    </lineage>
</organism>
<feature type="compositionally biased region" description="Basic and acidic residues" evidence="2">
    <location>
        <begin position="224"/>
        <end position="249"/>
    </location>
</feature>
<reference evidence="4" key="1">
    <citation type="submission" date="2023-10" db="EMBL/GenBank/DDBJ databases">
        <authorList>
            <person name="Chen Y."/>
            <person name="Shah S."/>
            <person name="Dougan E. K."/>
            <person name="Thang M."/>
            <person name="Chan C."/>
        </authorList>
    </citation>
    <scope>NUCLEOTIDE SEQUENCE [LARGE SCALE GENOMIC DNA]</scope>
</reference>
<gene>
    <name evidence="4" type="ORF">PCOR1329_LOCUS58743</name>
</gene>
<feature type="compositionally biased region" description="Polar residues" evidence="2">
    <location>
        <begin position="17"/>
        <end position="29"/>
    </location>
</feature>
<feature type="domain" description="Z-binding" evidence="3">
    <location>
        <begin position="377"/>
        <end position="444"/>
    </location>
</feature>
<evidence type="ECO:0000256" key="2">
    <source>
        <dbReference type="SAM" id="MobiDB-lite"/>
    </source>
</evidence>
<dbReference type="PROSITE" id="PS50139">
    <property type="entry name" value="Z_BINDING"/>
    <property type="match status" value="1"/>
</dbReference>
<sequence>MDPLRRASPQLFPMSRPGSTSDFGLQGSSSGQPPIVSTLWVALSFCCPIALVRRQAESSHESPKPSSNIVEFGGRDNLPHHKSLLMGRLHGELSEAPPLIFAVRRRPYVSLSVERSSKLRRIAAPHWGRRRSDITPTESTATRNDDEDGACLAEPCTQEVTRKYFCANDGCKYANLYVVLCEDHFPTHRCPGCARAATGPGLPLRPVPLSSPSSGSARAGAPGRAHDAGDAGLHEHEGRGAGRALESEPAKVLSPEECTCLERTLETIREHVEQAESLLRTAQPAAEAAAVAAPSSPTAAPPPAASPLAAAPSPAAGPPSPTAAALGSPGRATPLAPAARQPAAAPAATPLAAAAPQGLGRAAASAAQAPPSVPPGMPAAPSLETLILEALGATPEPMTAIDIARAVHRDRASDVNPTLFRLREEGSIEQAGLSGKRPTWRLQQ</sequence>
<dbReference type="InterPro" id="IPR036388">
    <property type="entry name" value="WH-like_DNA-bd_sf"/>
</dbReference>
<feature type="region of interest" description="Disordered" evidence="2">
    <location>
        <begin position="1"/>
        <end position="29"/>
    </location>
</feature>
<keyword evidence="5" id="KW-1185">Reference proteome</keyword>
<evidence type="ECO:0000313" key="5">
    <source>
        <dbReference type="Proteomes" id="UP001189429"/>
    </source>
</evidence>
<feature type="compositionally biased region" description="Low complexity" evidence="2">
    <location>
        <begin position="289"/>
        <end position="298"/>
    </location>
</feature>
<dbReference type="InterPro" id="IPR042371">
    <property type="entry name" value="Z_dom"/>
</dbReference>
<comment type="caution">
    <text evidence="4">The sequence shown here is derived from an EMBL/GenBank/DDBJ whole genome shotgun (WGS) entry which is preliminary data.</text>
</comment>
<dbReference type="SUPFAM" id="SSF46785">
    <property type="entry name" value="Winged helix' DNA-binding domain"/>
    <property type="match status" value="1"/>
</dbReference>
<proteinExistence type="predicted"/>
<dbReference type="InterPro" id="IPR036390">
    <property type="entry name" value="WH_DNA-bd_sf"/>
</dbReference>
<evidence type="ECO:0000313" key="4">
    <source>
        <dbReference type="EMBL" id="CAK0873555.1"/>
    </source>
</evidence>
<dbReference type="Gene3D" id="1.10.10.10">
    <property type="entry name" value="Winged helix-like DNA-binding domain superfamily/Winged helix DNA-binding domain"/>
    <property type="match status" value="1"/>
</dbReference>
<dbReference type="EMBL" id="CAUYUJ010017294">
    <property type="protein sequence ID" value="CAK0873555.1"/>
    <property type="molecule type" value="Genomic_DNA"/>
</dbReference>
<evidence type="ECO:0000259" key="3">
    <source>
        <dbReference type="PROSITE" id="PS50139"/>
    </source>
</evidence>
<evidence type="ECO:0000256" key="1">
    <source>
        <dbReference type="ARBA" id="ARBA00022884"/>
    </source>
</evidence>
<feature type="compositionally biased region" description="Low complexity" evidence="2">
    <location>
        <begin position="322"/>
        <end position="350"/>
    </location>
</feature>